<protein>
    <recommendedName>
        <fullName evidence="5 11">Phosphoribosyl-ATP pyrophosphatase</fullName>
        <shortName evidence="11">PRA-PH</shortName>
        <ecNumber evidence="4 11">3.6.1.31</ecNumber>
    </recommendedName>
</protein>
<evidence type="ECO:0000313" key="13">
    <source>
        <dbReference type="Proteomes" id="UP000676409"/>
    </source>
</evidence>
<dbReference type="Pfam" id="PF01503">
    <property type="entry name" value="PRA-PH"/>
    <property type="match status" value="1"/>
</dbReference>
<name>A0A975FXA6_9CAUL</name>
<evidence type="ECO:0000256" key="11">
    <source>
        <dbReference type="HAMAP-Rule" id="MF_01020"/>
    </source>
</evidence>
<dbReference type="GO" id="GO:0005524">
    <property type="term" value="F:ATP binding"/>
    <property type="evidence" value="ECO:0007669"/>
    <property type="project" value="UniProtKB-KW"/>
</dbReference>
<dbReference type="CDD" id="cd11534">
    <property type="entry name" value="NTP-PPase_HisIE_like"/>
    <property type="match status" value="1"/>
</dbReference>
<evidence type="ECO:0000256" key="4">
    <source>
        <dbReference type="ARBA" id="ARBA00012414"/>
    </source>
</evidence>
<dbReference type="InterPro" id="IPR021130">
    <property type="entry name" value="PRib-ATP_PPHydrolase-like"/>
</dbReference>
<comment type="subcellular location">
    <subcellularLocation>
        <location evidence="11">Cytoplasm</location>
    </subcellularLocation>
</comment>
<accession>A0A975FXA6</accession>
<dbReference type="GO" id="GO:0005737">
    <property type="term" value="C:cytoplasm"/>
    <property type="evidence" value="ECO:0007669"/>
    <property type="project" value="UniProtKB-SubCell"/>
</dbReference>
<dbReference type="EMBL" id="CP073078">
    <property type="protein sequence ID" value="QUD86528.1"/>
    <property type="molecule type" value="Genomic_DNA"/>
</dbReference>
<keyword evidence="8 11" id="KW-0378">Hydrolase</keyword>
<evidence type="ECO:0000256" key="9">
    <source>
        <dbReference type="ARBA" id="ARBA00022840"/>
    </source>
</evidence>
<dbReference type="NCBIfam" id="NF001611">
    <property type="entry name" value="PRK00400.1-3"/>
    <property type="match status" value="1"/>
</dbReference>
<reference evidence="12" key="1">
    <citation type="submission" date="2021-04" db="EMBL/GenBank/DDBJ databases">
        <title>The complete genome sequence of Caulobacter sp. S6.</title>
        <authorList>
            <person name="Tang Y."/>
            <person name="Ouyang W."/>
            <person name="Liu Q."/>
            <person name="Huang B."/>
            <person name="Guo Z."/>
            <person name="Lei P."/>
        </authorList>
    </citation>
    <scope>NUCLEOTIDE SEQUENCE</scope>
    <source>
        <strain evidence="12">S6</strain>
    </source>
</reference>
<keyword evidence="11" id="KW-0963">Cytoplasm</keyword>
<sequence length="110" mass="11333">MSTQRFADILARLSATIAARKGADPASSYTAKLLAAGPVLAAKKLGEEAIETALAAALNDPDAIAAESADLIYHWLVLLAASDVSLDAVAAKLEAREGRSGIEEKASRKG</sequence>
<dbReference type="NCBIfam" id="NF001613">
    <property type="entry name" value="PRK00400.1-5"/>
    <property type="match status" value="1"/>
</dbReference>
<dbReference type="PANTHER" id="PTHR42945:SF1">
    <property type="entry name" value="HISTIDINE BIOSYNTHESIS BIFUNCTIONAL PROTEIN HIS7"/>
    <property type="match status" value="1"/>
</dbReference>
<proteinExistence type="inferred from homology"/>
<dbReference type="SUPFAM" id="SSF101386">
    <property type="entry name" value="all-alpha NTP pyrophosphatases"/>
    <property type="match status" value="1"/>
</dbReference>
<evidence type="ECO:0000256" key="6">
    <source>
        <dbReference type="ARBA" id="ARBA00022605"/>
    </source>
</evidence>
<keyword evidence="13" id="KW-1185">Reference proteome</keyword>
<evidence type="ECO:0000256" key="2">
    <source>
        <dbReference type="ARBA" id="ARBA00005204"/>
    </source>
</evidence>
<dbReference type="Gene3D" id="1.10.287.1080">
    <property type="entry name" value="MazG-like"/>
    <property type="match status" value="1"/>
</dbReference>
<keyword evidence="6 11" id="KW-0028">Amino-acid biosynthesis</keyword>
<evidence type="ECO:0000313" key="12">
    <source>
        <dbReference type="EMBL" id="QUD86528.1"/>
    </source>
</evidence>
<comment type="pathway">
    <text evidence="2 11">Amino-acid biosynthesis; L-histidine biosynthesis; L-histidine from 5-phospho-alpha-D-ribose 1-diphosphate: step 2/9.</text>
</comment>
<dbReference type="FunFam" id="1.10.287.1080:FF:000002">
    <property type="entry name" value="Histidine biosynthesis bifunctional protein HisIE"/>
    <property type="match status" value="1"/>
</dbReference>
<evidence type="ECO:0000256" key="8">
    <source>
        <dbReference type="ARBA" id="ARBA00022801"/>
    </source>
</evidence>
<comment type="catalytic activity">
    <reaction evidence="1 11">
        <text>1-(5-phospho-beta-D-ribosyl)-ATP + H2O = 1-(5-phospho-beta-D-ribosyl)-5'-AMP + diphosphate + H(+)</text>
        <dbReference type="Rhea" id="RHEA:22828"/>
        <dbReference type="ChEBI" id="CHEBI:15377"/>
        <dbReference type="ChEBI" id="CHEBI:15378"/>
        <dbReference type="ChEBI" id="CHEBI:33019"/>
        <dbReference type="ChEBI" id="CHEBI:59457"/>
        <dbReference type="ChEBI" id="CHEBI:73183"/>
        <dbReference type="EC" id="3.6.1.31"/>
    </reaction>
</comment>
<dbReference type="AlphaFoldDB" id="A0A975FXA6"/>
<organism evidence="12 13">
    <name type="scientific">Phenylobacterium montanum</name>
    <dbReference type="NCBI Taxonomy" id="2823693"/>
    <lineage>
        <taxon>Bacteria</taxon>
        <taxon>Pseudomonadati</taxon>
        <taxon>Pseudomonadota</taxon>
        <taxon>Alphaproteobacteria</taxon>
        <taxon>Caulobacterales</taxon>
        <taxon>Caulobacteraceae</taxon>
        <taxon>Phenylobacterium</taxon>
    </lineage>
</organism>
<dbReference type="EC" id="3.6.1.31" evidence="4 11"/>
<evidence type="ECO:0000256" key="10">
    <source>
        <dbReference type="ARBA" id="ARBA00023102"/>
    </source>
</evidence>
<dbReference type="HAMAP" id="MF_01020">
    <property type="entry name" value="HisE"/>
    <property type="match status" value="1"/>
</dbReference>
<keyword evidence="10 11" id="KW-0368">Histidine biosynthesis</keyword>
<evidence type="ECO:0000256" key="5">
    <source>
        <dbReference type="ARBA" id="ARBA00013336"/>
    </source>
</evidence>
<keyword evidence="9 11" id="KW-0067">ATP-binding</keyword>
<gene>
    <name evidence="11" type="primary">hisE</name>
    <name evidence="12" type="ORF">KCG34_15690</name>
</gene>
<dbReference type="RefSeq" id="WP_211936580.1">
    <property type="nucleotide sequence ID" value="NZ_CP073078.1"/>
</dbReference>
<dbReference type="InterPro" id="IPR008179">
    <property type="entry name" value="HisE"/>
</dbReference>
<dbReference type="KEGG" id="caul:KCG34_15690"/>
<evidence type="ECO:0000256" key="3">
    <source>
        <dbReference type="ARBA" id="ARBA00009392"/>
    </source>
</evidence>
<dbReference type="NCBIfam" id="TIGR03188">
    <property type="entry name" value="histidine_hisI"/>
    <property type="match status" value="1"/>
</dbReference>
<dbReference type="PANTHER" id="PTHR42945">
    <property type="entry name" value="HISTIDINE BIOSYNTHESIS BIFUNCTIONAL PROTEIN"/>
    <property type="match status" value="1"/>
</dbReference>
<dbReference type="Proteomes" id="UP000676409">
    <property type="component" value="Chromosome"/>
</dbReference>
<comment type="similarity">
    <text evidence="3 11">Belongs to the PRA-PH family.</text>
</comment>
<dbReference type="GO" id="GO:0000105">
    <property type="term" value="P:L-histidine biosynthetic process"/>
    <property type="evidence" value="ECO:0007669"/>
    <property type="project" value="UniProtKB-UniRule"/>
</dbReference>
<evidence type="ECO:0000256" key="1">
    <source>
        <dbReference type="ARBA" id="ARBA00001460"/>
    </source>
</evidence>
<evidence type="ECO:0000256" key="7">
    <source>
        <dbReference type="ARBA" id="ARBA00022741"/>
    </source>
</evidence>
<dbReference type="GO" id="GO:0004636">
    <property type="term" value="F:phosphoribosyl-ATP diphosphatase activity"/>
    <property type="evidence" value="ECO:0007669"/>
    <property type="project" value="UniProtKB-UniRule"/>
</dbReference>
<keyword evidence="7 11" id="KW-0547">Nucleotide-binding</keyword>